<keyword evidence="4" id="KW-1185">Reference proteome</keyword>
<dbReference type="EMBL" id="JAEAGR010000004">
    <property type="protein sequence ID" value="MBH1940410.1"/>
    <property type="molecule type" value="Genomic_DNA"/>
</dbReference>
<reference evidence="3" key="1">
    <citation type="submission" date="2020-12" db="EMBL/GenBank/DDBJ databases">
        <title>M. sibirica DSM 26468T genome.</title>
        <authorList>
            <person name="Thieme N."/>
            <person name="Rettenmaier R."/>
            <person name="Zverlov V."/>
            <person name="Liebl W."/>
        </authorList>
    </citation>
    <scope>NUCLEOTIDE SEQUENCE</scope>
    <source>
        <strain evidence="3">DSM 26468</strain>
    </source>
</reference>
<proteinExistence type="predicted"/>
<dbReference type="PROSITE" id="PS51257">
    <property type="entry name" value="PROKAR_LIPOPROTEIN"/>
    <property type="match status" value="1"/>
</dbReference>
<evidence type="ECO:0000313" key="4">
    <source>
        <dbReference type="Proteomes" id="UP000623269"/>
    </source>
</evidence>
<protein>
    <recommendedName>
        <fullName evidence="5">FMN-binding protein</fullName>
    </recommendedName>
</protein>
<gene>
    <name evidence="3" type="ORF">I5677_05800</name>
</gene>
<dbReference type="Gene3D" id="3.90.1010.20">
    <property type="match status" value="2"/>
</dbReference>
<keyword evidence="2" id="KW-0732">Signal</keyword>
<name>A0A8J7H216_9FIRM</name>
<feature type="region of interest" description="Disordered" evidence="1">
    <location>
        <begin position="25"/>
        <end position="57"/>
    </location>
</feature>
<feature type="compositionally biased region" description="Acidic residues" evidence="1">
    <location>
        <begin position="40"/>
        <end position="51"/>
    </location>
</feature>
<accession>A0A8J7H216</accession>
<comment type="caution">
    <text evidence="3">The sequence shown here is derived from an EMBL/GenBank/DDBJ whole genome shotgun (WGS) entry which is preliminary data.</text>
</comment>
<dbReference type="Proteomes" id="UP000623269">
    <property type="component" value="Unassembled WGS sequence"/>
</dbReference>
<evidence type="ECO:0008006" key="5">
    <source>
        <dbReference type="Google" id="ProtNLM"/>
    </source>
</evidence>
<sequence length="365" mass="37653">MKKILTLLVSITLVMSLFAACGKKEEDATTNTPTTAPAAEDTDTPAADETDAPAATDEAAKTGLAVITSLGKSKDAGEKDGLAQIDSTVVAVLVGADGKILDVDIDTAQTKVNFSAEGKLVTDVNTTYKSKQELGDEYGMRKASSIGKEWNEQADAFAAYVVGKTVEEVTGIALDEEGVVTDADLVASVTMGVDTYIAAIEKAVANAQDLGAKAGDKLGLAIETNIKKSKDATAEADGLAQAYSTYTALTTDASGKITSAVIDSSQGNVNFSAAGVVTTDLTVAPQTKQELKEAYGMLKNSAIGKEWYEQANAFATYVTGKTVEEVKGIAVTDGKPSDAELASSVSVTISSFISTIEKAAANAVK</sequence>
<dbReference type="RefSeq" id="WP_197660632.1">
    <property type="nucleotide sequence ID" value="NZ_JAEAGR010000004.1"/>
</dbReference>
<feature type="chain" id="PRO_5039457508" description="FMN-binding protein" evidence="2">
    <location>
        <begin position="20"/>
        <end position="365"/>
    </location>
</feature>
<dbReference type="AlphaFoldDB" id="A0A8J7H216"/>
<feature type="compositionally biased region" description="Low complexity" evidence="1">
    <location>
        <begin position="29"/>
        <end position="39"/>
    </location>
</feature>
<evidence type="ECO:0000313" key="3">
    <source>
        <dbReference type="EMBL" id="MBH1940410.1"/>
    </source>
</evidence>
<evidence type="ECO:0000256" key="2">
    <source>
        <dbReference type="SAM" id="SignalP"/>
    </source>
</evidence>
<evidence type="ECO:0000256" key="1">
    <source>
        <dbReference type="SAM" id="MobiDB-lite"/>
    </source>
</evidence>
<feature type="signal peptide" evidence="2">
    <location>
        <begin position="1"/>
        <end position="19"/>
    </location>
</feature>
<organism evidence="3 4">
    <name type="scientific">Mobilitalea sibirica</name>
    <dbReference type="NCBI Taxonomy" id="1462919"/>
    <lineage>
        <taxon>Bacteria</taxon>
        <taxon>Bacillati</taxon>
        <taxon>Bacillota</taxon>
        <taxon>Clostridia</taxon>
        <taxon>Lachnospirales</taxon>
        <taxon>Lachnospiraceae</taxon>
        <taxon>Mobilitalea</taxon>
    </lineage>
</organism>